<dbReference type="PANTHER" id="PTHR43884">
    <property type="entry name" value="ACYL-COA DEHYDROGENASE"/>
    <property type="match status" value="1"/>
</dbReference>
<evidence type="ECO:0000313" key="10">
    <source>
        <dbReference type="Proteomes" id="UP001519332"/>
    </source>
</evidence>
<reference evidence="9 10" key="1">
    <citation type="submission" date="2021-03" db="EMBL/GenBank/DDBJ databases">
        <title>Sequencing the genomes of 1000 actinobacteria strains.</title>
        <authorList>
            <person name="Klenk H.-P."/>
        </authorList>
    </citation>
    <scope>NUCLEOTIDE SEQUENCE [LARGE SCALE GENOMIC DNA]</scope>
    <source>
        <strain evidence="9 10">DSM 46670</strain>
    </source>
</reference>
<comment type="cofactor">
    <cofactor evidence="1 5">
        <name>FAD</name>
        <dbReference type="ChEBI" id="CHEBI:57692"/>
    </cofactor>
</comment>
<dbReference type="EMBL" id="JAGINW010000001">
    <property type="protein sequence ID" value="MBP2329142.1"/>
    <property type="molecule type" value="Genomic_DNA"/>
</dbReference>
<protein>
    <submittedName>
        <fullName evidence="9">Alkylation response protein AidB-like acyl-CoA dehydrogenase</fullName>
    </submittedName>
</protein>
<dbReference type="PIRSF" id="PIRSF016578">
    <property type="entry name" value="HsaA"/>
    <property type="match status" value="1"/>
</dbReference>
<evidence type="ECO:0000259" key="8">
    <source>
        <dbReference type="Pfam" id="PF02771"/>
    </source>
</evidence>
<keyword evidence="5" id="KW-0560">Oxidoreductase</keyword>
<dbReference type="Pfam" id="PF02770">
    <property type="entry name" value="Acyl-CoA_dh_M"/>
    <property type="match status" value="1"/>
</dbReference>
<evidence type="ECO:0000259" key="7">
    <source>
        <dbReference type="Pfam" id="PF02770"/>
    </source>
</evidence>
<dbReference type="RefSeq" id="WP_307855578.1">
    <property type="nucleotide sequence ID" value="NZ_JAGINW010000001.1"/>
</dbReference>
<evidence type="ECO:0000313" key="9">
    <source>
        <dbReference type="EMBL" id="MBP2329142.1"/>
    </source>
</evidence>
<keyword evidence="10" id="KW-1185">Reference proteome</keyword>
<feature type="domain" description="Acyl-CoA oxidase/dehydrogenase middle" evidence="7">
    <location>
        <begin position="110"/>
        <end position="200"/>
    </location>
</feature>
<dbReference type="SUPFAM" id="SSF47203">
    <property type="entry name" value="Acyl-CoA dehydrogenase C-terminal domain-like"/>
    <property type="match status" value="1"/>
</dbReference>
<dbReference type="Gene3D" id="1.10.540.10">
    <property type="entry name" value="Acyl-CoA dehydrogenase/oxidase, N-terminal domain"/>
    <property type="match status" value="1"/>
</dbReference>
<dbReference type="InterPro" id="IPR036250">
    <property type="entry name" value="AcylCo_DH-like_C"/>
</dbReference>
<dbReference type="SUPFAM" id="SSF56645">
    <property type="entry name" value="Acyl-CoA dehydrogenase NM domain-like"/>
    <property type="match status" value="1"/>
</dbReference>
<evidence type="ECO:0000256" key="1">
    <source>
        <dbReference type="ARBA" id="ARBA00001974"/>
    </source>
</evidence>
<dbReference type="Pfam" id="PF00441">
    <property type="entry name" value="Acyl-CoA_dh_1"/>
    <property type="match status" value="1"/>
</dbReference>
<evidence type="ECO:0000259" key="6">
    <source>
        <dbReference type="Pfam" id="PF00441"/>
    </source>
</evidence>
<evidence type="ECO:0000256" key="5">
    <source>
        <dbReference type="RuleBase" id="RU362125"/>
    </source>
</evidence>
<dbReference type="InterPro" id="IPR009100">
    <property type="entry name" value="AcylCoA_DH/oxidase_NM_dom_sf"/>
</dbReference>
<dbReference type="InterPro" id="IPR037069">
    <property type="entry name" value="AcylCoA_DH/ox_N_sf"/>
</dbReference>
<proteinExistence type="inferred from homology"/>
<evidence type="ECO:0000256" key="2">
    <source>
        <dbReference type="ARBA" id="ARBA00009347"/>
    </source>
</evidence>
<dbReference type="CDD" id="cd00567">
    <property type="entry name" value="ACAD"/>
    <property type="match status" value="1"/>
</dbReference>
<dbReference type="Gene3D" id="1.20.140.10">
    <property type="entry name" value="Butyryl-CoA Dehydrogenase, subunit A, domain 3"/>
    <property type="match status" value="1"/>
</dbReference>
<dbReference type="Pfam" id="PF02771">
    <property type="entry name" value="Acyl-CoA_dh_N"/>
    <property type="match status" value="1"/>
</dbReference>
<dbReference type="PANTHER" id="PTHR43884:SF12">
    <property type="entry name" value="ISOVALERYL-COA DEHYDROGENASE, MITOCHONDRIAL-RELATED"/>
    <property type="match status" value="1"/>
</dbReference>
<accession>A0ABS4TXK9</accession>
<dbReference type="Proteomes" id="UP001519332">
    <property type="component" value="Unassembled WGS sequence"/>
</dbReference>
<dbReference type="InterPro" id="IPR013786">
    <property type="entry name" value="AcylCoA_DH/ox_N"/>
</dbReference>
<feature type="domain" description="Acyl-CoA dehydrogenase/oxidase N-terminal" evidence="8">
    <location>
        <begin position="13"/>
        <end position="107"/>
    </location>
</feature>
<organism evidence="9 10">
    <name type="scientific">Kibdelosporangium banguiense</name>
    <dbReference type="NCBI Taxonomy" id="1365924"/>
    <lineage>
        <taxon>Bacteria</taxon>
        <taxon>Bacillati</taxon>
        <taxon>Actinomycetota</taxon>
        <taxon>Actinomycetes</taxon>
        <taxon>Pseudonocardiales</taxon>
        <taxon>Pseudonocardiaceae</taxon>
        <taxon>Kibdelosporangium</taxon>
    </lineage>
</organism>
<evidence type="ECO:0000256" key="3">
    <source>
        <dbReference type="ARBA" id="ARBA00022630"/>
    </source>
</evidence>
<comment type="caution">
    <text evidence="9">The sequence shown here is derived from an EMBL/GenBank/DDBJ whole genome shotgun (WGS) entry which is preliminary data.</text>
</comment>
<keyword evidence="3 5" id="KW-0285">Flavoprotein</keyword>
<sequence>MTAVRPADRVSAAVGDQAAAWDLAGRIPVDLVRELGSAGLLCTQVPTRYGGLGLSSMDTGELAAHTGTLCSSLRSLMTSQGMVAWTIQRYATPEQRAAYLPRLTGGELAAAAFSEPSAGSDLSAMRTEIVPDGDFVEVRGHKVWSTGAAYADMILVFGKYEDGAAAVVVPTSAPGVHIERISEPVGCRAAGHTNVRLDSVRLPADAVLGGGSQALPFLVTSALAYGRISVAWGCVGILRACLREAARHASTREQFGTPLAKHQLVARHLAELLVSEQAATRACEHASRCWDDNSPDMVMATVMAKYVGSTQAARSAQTAMQVLASAGAHDGHPVARALRDAKLMEIIEGSSEICQLILADHVTAGV</sequence>
<dbReference type="InterPro" id="IPR006091">
    <property type="entry name" value="Acyl-CoA_Oxase/DH_mid-dom"/>
</dbReference>
<dbReference type="InterPro" id="IPR046373">
    <property type="entry name" value="Acyl-CoA_Oxase/DH_mid-dom_sf"/>
</dbReference>
<dbReference type="Gene3D" id="2.40.110.10">
    <property type="entry name" value="Butyryl-CoA Dehydrogenase, subunit A, domain 2"/>
    <property type="match status" value="1"/>
</dbReference>
<comment type="similarity">
    <text evidence="2 5">Belongs to the acyl-CoA dehydrogenase family.</text>
</comment>
<feature type="domain" description="Acyl-CoA dehydrogenase/oxidase C-terminal" evidence="6">
    <location>
        <begin position="219"/>
        <end position="362"/>
    </location>
</feature>
<keyword evidence="4 5" id="KW-0274">FAD</keyword>
<gene>
    <name evidence="9" type="ORF">JOF56_009527</name>
</gene>
<evidence type="ECO:0000256" key="4">
    <source>
        <dbReference type="ARBA" id="ARBA00022827"/>
    </source>
</evidence>
<dbReference type="InterPro" id="IPR009075">
    <property type="entry name" value="AcylCo_DH/oxidase_C"/>
</dbReference>
<name>A0ABS4TXK9_9PSEU</name>